<evidence type="ECO:0000313" key="2">
    <source>
        <dbReference type="EMBL" id="MBB5728058.1"/>
    </source>
</evidence>
<feature type="transmembrane region" description="Helical" evidence="1">
    <location>
        <begin position="21"/>
        <end position="40"/>
    </location>
</feature>
<reference evidence="2 3" key="1">
    <citation type="submission" date="2020-08" db="EMBL/GenBank/DDBJ databases">
        <title>Genomic Encyclopedia of Type Strains, Phase IV (KMG-IV): sequencing the most valuable type-strain genomes for metagenomic binning, comparative biology and taxonomic classification.</title>
        <authorList>
            <person name="Goeker M."/>
        </authorList>
    </citation>
    <scope>NUCLEOTIDE SEQUENCE [LARGE SCALE GENOMIC DNA]</scope>
    <source>
        <strain evidence="2 3">DSM 103336</strain>
    </source>
</reference>
<evidence type="ECO:0000313" key="3">
    <source>
        <dbReference type="Proteomes" id="UP000546701"/>
    </source>
</evidence>
<protein>
    <submittedName>
        <fullName evidence="2">Uncharacterized protein</fullName>
    </submittedName>
</protein>
<keyword evidence="1" id="KW-1133">Transmembrane helix</keyword>
<accession>A0A7W9F0B4</accession>
<dbReference type="EMBL" id="JACIJR010000001">
    <property type="protein sequence ID" value="MBB5728058.1"/>
    <property type="molecule type" value="Genomic_DNA"/>
</dbReference>
<keyword evidence="3" id="KW-1185">Reference proteome</keyword>
<comment type="caution">
    <text evidence="2">The sequence shown here is derived from an EMBL/GenBank/DDBJ whole genome shotgun (WGS) entry which is preliminary data.</text>
</comment>
<proteinExistence type="predicted"/>
<dbReference type="Proteomes" id="UP000546701">
    <property type="component" value="Unassembled WGS sequence"/>
</dbReference>
<dbReference type="AlphaFoldDB" id="A0A7W9F0B4"/>
<gene>
    <name evidence="2" type="ORF">FHS99_000514</name>
</gene>
<keyword evidence="1" id="KW-0812">Transmembrane</keyword>
<evidence type="ECO:0000256" key="1">
    <source>
        <dbReference type="SAM" id="Phobius"/>
    </source>
</evidence>
<keyword evidence="1" id="KW-0472">Membrane</keyword>
<organism evidence="2 3">
    <name type="scientific">Sphingomonas prati</name>
    <dbReference type="NCBI Taxonomy" id="1843237"/>
    <lineage>
        <taxon>Bacteria</taxon>
        <taxon>Pseudomonadati</taxon>
        <taxon>Pseudomonadota</taxon>
        <taxon>Alphaproteobacteria</taxon>
        <taxon>Sphingomonadales</taxon>
        <taxon>Sphingomonadaceae</taxon>
        <taxon>Sphingomonas</taxon>
    </lineage>
</organism>
<name>A0A7W9F0B4_9SPHN</name>
<dbReference type="RefSeq" id="WP_157174974.1">
    <property type="nucleotide sequence ID" value="NZ_BMJP01000001.1"/>
</dbReference>
<sequence length="62" mass="6638">MAERDEPKTEDNKTPRAVRPWLIAFGLIAFLAAGTILYVFTTRFGQTATPGATPVGGSRPSS</sequence>